<keyword evidence="13" id="KW-1185">Reference proteome</keyword>
<feature type="region of interest" description="Disordered" evidence="10">
    <location>
        <begin position="569"/>
        <end position="763"/>
    </location>
</feature>
<dbReference type="GO" id="GO:0008380">
    <property type="term" value="P:RNA splicing"/>
    <property type="evidence" value="ECO:0007669"/>
    <property type="project" value="UniProtKB-KW"/>
</dbReference>
<feature type="compositionally biased region" description="Basic and acidic residues" evidence="10">
    <location>
        <begin position="569"/>
        <end position="606"/>
    </location>
</feature>
<comment type="subcellular location">
    <subcellularLocation>
        <location evidence="1">Nucleus speckle</location>
    </subcellularLocation>
</comment>
<feature type="domain" description="RRM" evidence="11">
    <location>
        <begin position="362"/>
        <end position="474"/>
    </location>
</feature>
<organism evidence="12 13">
    <name type="scientific">Cephalotus follicularis</name>
    <name type="common">Albany pitcher plant</name>
    <dbReference type="NCBI Taxonomy" id="3775"/>
    <lineage>
        <taxon>Eukaryota</taxon>
        <taxon>Viridiplantae</taxon>
        <taxon>Streptophyta</taxon>
        <taxon>Embryophyta</taxon>
        <taxon>Tracheophyta</taxon>
        <taxon>Spermatophyta</taxon>
        <taxon>Magnoliopsida</taxon>
        <taxon>eudicotyledons</taxon>
        <taxon>Gunneridae</taxon>
        <taxon>Pentapetalae</taxon>
        <taxon>rosids</taxon>
        <taxon>fabids</taxon>
        <taxon>Oxalidales</taxon>
        <taxon>Cephalotaceae</taxon>
        <taxon>Cephalotus</taxon>
    </lineage>
</organism>
<evidence type="ECO:0000259" key="11">
    <source>
        <dbReference type="PROSITE" id="PS50102"/>
    </source>
</evidence>
<dbReference type="Proteomes" id="UP000187406">
    <property type="component" value="Unassembled WGS sequence"/>
</dbReference>
<dbReference type="InterPro" id="IPR012677">
    <property type="entry name" value="Nucleotide-bd_a/b_plait_sf"/>
</dbReference>
<evidence type="ECO:0000256" key="2">
    <source>
        <dbReference type="ARBA" id="ARBA00022553"/>
    </source>
</evidence>
<comment type="similarity">
    <text evidence="8">Belongs to the splicing factor SR family. RS subfamily.</text>
</comment>
<dbReference type="CDD" id="cd14726">
    <property type="entry name" value="TraB_PrgY-like"/>
    <property type="match status" value="1"/>
</dbReference>
<dbReference type="PANTHER" id="PTHR21530">
    <property type="entry name" value="PHEROMONE SHUTDOWN PROTEIN"/>
    <property type="match status" value="1"/>
</dbReference>
<dbReference type="InterPro" id="IPR035979">
    <property type="entry name" value="RBD_domain_sf"/>
</dbReference>
<protein>
    <submittedName>
        <fullName evidence="12">RRM_1 domain-containing protein/TraB domain-containing protein</fullName>
    </submittedName>
</protein>
<dbReference type="CDD" id="cd12466">
    <property type="entry name" value="RRM2_AtRSp31_like"/>
    <property type="match status" value="1"/>
</dbReference>
<keyword evidence="3" id="KW-0747">Spliceosome</keyword>
<evidence type="ECO:0000313" key="13">
    <source>
        <dbReference type="Proteomes" id="UP000187406"/>
    </source>
</evidence>
<evidence type="ECO:0000256" key="9">
    <source>
        <dbReference type="PROSITE-ProRule" id="PRU00176"/>
    </source>
</evidence>
<evidence type="ECO:0000256" key="3">
    <source>
        <dbReference type="ARBA" id="ARBA00022728"/>
    </source>
</evidence>
<feature type="domain" description="RRM" evidence="11">
    <location>
        <begin position="496"/>
        <end position="567"/>
    </location>
</feature>
<dbReference type="STRING" id="3775.A0A1Q3B1D1"/>
<reference evidence="13" key="1">
    <citation type="submission" date="2016-04" db="EMBL/GenBank/DDBJ databases">
        <title>Cephalotus genome sequencing.</title>
        <authorList>
            <person name="Fukushima K."/>
            <person name="Hasebe M."/>
            <person name="Fang X."/>
        </authorList>
    </citation>
    <scope>NUCLEOTIDE SEQUENCE [LARGE SCALE GENOMIC DNA]</scope>
    <source>
        <strain evidence="13">cv. St1</strain>
    </source>
</reference>
<dbReference type="SUPFAM" id="SSF54928">
    <property type="entry name" value="RNA-binding domain, RBD"/>
    <property type="match status" value="2"/>
</dbReference>
<dbReference type="FunFam" id="3.30.70.330:FF:000299">
    <property type="entry name" value="Serine/arginine-rich splicing factor RS31"/>
    <property type="match status" value="1"/>
</dbReference>
<evidence type="ECO:0000256" key="8">
    <source>
        <dbReference type="ARBA" id="ARBA00061587"/>
    </source>
</evidence>
<keyword evidence="3" id="KW-0507">mRNA processing</keyword>
<dbReference type="EMBL" id="BDDD01000226">
    <property type="protein sequence ID" value="GAV61817.1"/>
    <property type="molecule type" value="Genomic_DNA"/>
</dbReference>
<dbReference type="GO" id="GO:0003723">
    <property type="term" value="F:RNA binding"/>
    <property type="evidence" value="ECO:0007669"/>
    <property type="project" value="UniProtKB-UniRule"/>
</dbReference>
<dbReference type="Pfam" id="PF01963">
    <property type="entry name" value="TraB_PrgY_gumN"/>
    <property type="match status" value="1"/>
</dbReference>
<sequence>SVSIKPPPPEFDFRAEIMGDSRATIAKIHPELLDLADSRSLVLIEKRRLGSAAWRTEFFEPDAIWLVGTTHISRESAADVERVVLAVKPDNVVVELCRSAGIMYTSNDVEHGQQLRSNMFSLTGTGFLGAVGRSINLGGQTALALCLLLALFSSKISSHVNCPFGEGSGAARKASEETGAQIVLGDRPIEITLERAWNSLKLAEKLGLVVSVVSGITSSSDTSLAKLKESKSDVDSTFQLYKQLSLSFPPLLQLLIHERDTYIAWSLKRRSAFNNSKRVVGVIGKGHINGVIYALVSDQGNLRFGDLAGKRKSGDNGWVDGLLKSFFRDTMNHPTMAFINQQEDPLICPPLPQQQLDLEMMRPIFCGNFDYDARQGDVERLFRKYGKVDRVDMKSGCCSGKSHPKLKIPFTGGFLTEPFLCLLNQWICNELFLFIGFAFIYMEDERDAEDAIRSLDRSEFGRKGRRLRVEWTKHERGIRRPGGGSRRPSANTKPSKTLFVINFDPYHTRTRDLERHFEPYGKIVSVRIRRNFAFVQYELQEDATRALEATNMSKLVDRVISVEYAVRDDDDRKNGYSPDRNRDRSPDRRGYDRRRSPSPYRRERGSPDYGRGPSHSPYRKERASPDYGRPSPYRRDRASPDYGRASPRSPYRRERSGADHGRGSIHSPYRRERASPENGRGPSRSVSPDIGRAPIHSPYGRERLSPGNGRDPSRSPYGRERASPDNDRGSSPNSRPDPRDSPAYGGAESPIHERYRSHSPPAD</sequence>
<feature type="compositionally biased region" description="Basic and acidic residues" evidence="10">
    <location>
        <begin position="651"/>
        <end position="662"/>
    </location>
</feature>
<dbReference type="InParanoid" id="A0A1Q3B1D1"/>
<dbReference type="SMART" id="SM00360">
    <property type="entry name" value="RRM"/>
    <property type="match status" value="2"/>
</dbReference>
<feature type="compositionally biased region" description="Basic and acidic residues" evidence="10">
    <location>
        <begin position="711"/>
        <end position="728"/>
    </location>
</feature>
<dbReference type="PANTHER" id="PTHR21530:SF0">
    <property type="entry name" value="TRAB FAMILY PROTEIN"/>
    <property type="match status" value="1"/>
</dbReference>
<dbReference type="InterPro" id="IPR002816">
    <property type="entry name" value="TraB/PrgY/GumN_fam"/>
</dbReference>
<keyword evidence="4" id="KW-0677">Repeat</keyword>
<keyword evidence="2" id="KW-0597">Phosphoprotein</keyword>
<evidence type="ECO:0000256" key="10">
    <source>
        <dbReference type="SAM" id="MobiDB-lite"/>
    </source>
</evidence>
<dbReference type="Pfam" id="PF00076">
    <property type="entry name" value="RRM_1"/>
    <property type="match status" value="2"/>
</dbReference>
<dbReference type="InterPro" id="IPR000504">
    <property type="entry name" value="RRM_dom"/>
</dbReference>
<keyword evidence="6" id="KW-0508">mRNA splicing</keyword>
<name>A0A1Q3B1D1_CEPFO</name>
<dbReference type="InterPro" id="IPR046345">
    <property type="entry name" value="TraB_PrgY-like"/>
</dbReference>
<dbReference type="OrthoDB" id="48306at2759"/>
<proteinExistence type="inferred from homology"/>
<dbReference type="GO" id="GO:0016607">
    <property type="term" value="C:nuclear speck"/>
    <property type="evidence" value="ECO:0007669"/>
    <property type="project" value="UniProtKB-SubCell"/>
</dbReference>
<keyword evidence="5 9" id="KW-0694">RNA-binding</keyword>
<evidence type="ECO:0000256" key="4">
    <source>
        <dbReference type="ARBA" id="ARBA00022737"/>
    </source>
</evidence>
<gene>
    <name evidence="12" type="ORF">CFOL_v3_05343</name>
</gene>
<accession>A0A1Q3B1D1</accession>
<evidence type="ECO:0000256" key="5">
    <source>
        <dbReference type="ARBA" id="ARBA00022884"/>
    </source>
</evidence>
<evidence type="ECO:0000256" key="6">
    <source>
        <dbReference type="ARBA" id="ARBA00023187"/>
    </source>
</evidence>
<dbReference type="GO" id="GO:0005681">
    <property type="term" value="C:spliceosomal complex"/>
    <property type="evidence" value="ECO:0007669"/>
    <property type="project" value="UniProtKB-KW"/>
</dbReference>
<dbReference type="PROSITE" id="PS50102">
    <property type="entry name" value="RRM"/>
    <property type="match status" value="2"/>
</dbReference>
<feature type="non-terminal residue" evidence="12">
    <location>
        <position position="1"/>
    </location>
</feature>
<comment type="caution">
    <text evidence="12">The sequence shown here is derived from an EMBL/GenBank/DDBJ whole genome shotgun (WGS) entry which is preliminary data.</text>
</comment>
<evidence type="ECO:0000256" key="1">
    <source>
        <dbReference type="ARBA" id="ARBA00004324"/>
    </source>
</evidence>
<evidence type="ECO:0000256" key="7">
    <source>
        <dbReference type="ARBA" id="ARBA00023242"/>
    </source>
</evidence>
<evidence type="ECO:0000313" key="12">
    <source>
        <dbReference type="EMBL" id="GAV61817.1"/>
    </source>
</evidence>
<dbReference type="AlphaFoldDB" id="A0A1Q3B1D1"/>
<keyword evidence="7" id="KW-0539">Nucleus</keyword>
<dbReference type="Gene3D" id="3.30.70.330">
    <property type="match status" value="2"/>
</dbReference>